<dbReference type="PRINTS" id="PR00151">
    <property type="entry name" value="PORPHBDMNASE"/>
</dbReference>
<comment type="similarity">
    <text evidence="3 8">Belongs to the HMBS family.</text>
</comment>
<comment type="pathway">
    <text evidence="2 8">Porphyrin-containing compound metabolism; protoporphyrin-IX biosynthesis; coproporphyrinogen-III from 5-aminolevulinate: step 2/4.</text>
</comment>
<protein>
    <recommendedName>
        <fullName evidence="8">Porphobilinogen deaminase</fullName>
        <shortName evidence="8">PBG</shortName>
        <ecNumber evidence="8">2.5.1.61</ecNumber>
    </recommendedName>
    <alternativeName>
        <fullName evidence="8">Hydroxymethylbilane synthase</fullName>
        <shortName evidence="8">HMBS</shortName>
    </alternativeName>
    <alternativeName>
        <fullName evidence="8">Pre-uroporphyrinogen synthase</fullName>
    </alternativeName>
</protein>
<dbReference type="EMBL" id="AP011529">
    <property type="protein sequence ID" value="BAI80288.1"/>
    <property type="molecule type" value="Genomic_DNA"/>
</dbReference>
<dbReference type="SUPFAM" id="SSF53850">
    <property type="entry name" value="Periplasmic binding protein-like II"/>
    <property type="match status" value="1"/>
</dbReference>
<dbReference type="InterPro" id="IPR022417">
    <property type="entry name" value="Porphobilin_deaminase_N"/>
</dbReference>
<dbReference type="InterPro" id="IPR022419">
    <property type="entry name" value="Porphobilin_deaminase_cofac_BS"/>
</dbReference>
<evidence type="ECO:0000256" key="7">
    <source>
        <dbReference type="ARBA" id="ARBA00048169"/>
    </source>
</evidence>
<dbReference type="FunFam" id="3.40.190.10:FF:000004">
    <property type="entry name" value="Porphobilinogen deaminase"/>
    <property type="match status" value="1"/>
</dbReference>
<evidence type="ECO:0000313" key="11">
    <source>
        <dbReference type="EMBL" id="BAI80288.1"/>
    </source>
</evidence>
<dbReference type="GO" id="GO:0006782">
    <property type="term" value="P:protoporphyrinogen IX biosynthetic process"/>
    <property type="evidence" value="ECO:0007669"/>
    <property type="project" value="UniProtKB-UniRule"/>
</dbReference>
<evidence type="ECO:0000256" key="8">
    <source>
        <dbReference type="HAMAP-Rule" id="MF_00260"/>
    </source>
</evidence>
<keyword evidence="12" id="KW-1185">Reference proteome</keyword>
<evidence type="ECO:0000256" key="1">
    <source>
        <dbReference type="ARBA" id="ARBA00002869"/>
    </source>
</evidence>
<reference evidence="11 12" key="1">
    <citation type="journal article" date="2010" name="DNA Res.">
        <title>Bacterial lifestyle in a deep-sea hydrothermal vent chimney revealed by the genome sequence of the thermophilic bacterium Deferribacter desulfuricans SSM1.</title>
        <authorList>
            <person name="Takaki Y."/>
            <person name="Shimamura S."/>
            <person name="Nakagawa S."/>
            <person name="Fukuhara Y."/>
            <person name="Horikawa H."/>
            <person name="Ankai A."/>
            <person name="Harada T."/>
            <person name="Hosoyama A."/>
            <person name="Oguchi A."/>
            <person name="Fukui S."/>
            <person name="Fujita N."/>
            <person name="Takami H."/>
            <person name="Takai K."/>
        </authorList>
    </citation>
    <scope>NUCLEOTIDE SEQUENCE [LARGE SCALE GENOMIC DNA]</scope>
    <source>
        <strain evidence="12">DSM 14783 / JCM 11476 / NBRC 101012 / SSM1</strain>
    </source>
</reference>
<sequence length="305" mass="33989">MNKLVIGTRGSKLALWQANHIKSLIESTHHIDVELKIIKTTGDKILDTPLAKIGGKGLFVKEIEEELLNKNVDIAVHSMKDVPVELPDGLEVGVFPVREEPYDAFLSVKYNSLDELPDGAVIGTSSLRRKIQLMRKYPHLVIKDLRGNVDTRIRKLTEGQYDAIILAKAGLKRLGLLEHVKQTIDDTLMIPAVCQGTLGIEYREDDQDVQKVIGFLNHEETVFRTKAERAFLKRLEGGCQVPLGCIANLVGDRLILKGFLANLDGSKYIYEEIEGDKTDAVKLGLKLAKNILGQGGKEIIKEIYE</sequence>
<dbReference type="PROSITE" id="PS00533">
    <property type="entry name" value="PORPHOBILINOGEN_DEAM"/>
    <property type="match status" value="1"/>
</dbReference>
<comment type="subunit">
    <text evidence="4 8">Monomer.</text>
</comment>
<evidence type="ECO:0000259" key="10">
    <source>
        <dbReference type="Pfam" id="PF03900"/>
    </source>
</evidence>
<dbReference type="Pfam" id="PF01379">
    <property type="entry name" value="Porphobil_deam"/>
    <property type="match status" value="1"/>
</dbReference>
<dbReference type="HAMAP" id="MF_00260">
    <property type="entry name" value="Porphobil_deam"/>
    <property type="match status" value="1"/>
</dbReference>
<comment type="cofactor">
    <cofactor evidence="8">
        <name>dipyrromethane</name>
        <dbReference type="ChEBI" id="CHEBI:60342"/>
    </cofactor>
    <text evidence="8">Binds 1 dipyrromethane group covalently.</text>
</comment>
<dbReference type="SUPFAM" id="SSF54782">
    <property type="entry name" value="Porphobilinogen deaminase (hydroxymethylbilane synthase), C-terminal domain"/>
    <property type="match status" value="1"/>
</dbReference>
<dbReference type="PIRSF" id="PIRSF001438">
    <property type="entry name" value="4pyrrol_synth_OHMeBilane_synth"/>
    <property type="match status" value="1"/>
</dbReference>
<keyword evidence="5 8" id="KW-0808">Transferase</keyword>
<feature type="domain" description="Porphobilinogen deaminase C-terminal" evidence="10">
    <location>
        <begin position="224"/>
        <end position="292"/>
    </location>
</feature>
<feature type="domain" description="Porphobilinogen deaminase N-terminal" evidence="9">
    <location>
        <begin position="4"/>
        <end position="210"/>
    </location>
</feature>
<accession>D3PCG5</accession>
<dbReference type="eggNOG" id="COG0181">
    <property type="taxonomic scope" value="Bacteria"/>
</dbReference>
<keyword evidence="6 8" id="KW-0627">Porphyrin biosynthesis</keyword>
<dbReference type="CDD" id="cd13646">
    <property type="entry name" value="PBP2_EcHMBS_like"/>
    <property type="match status" value="1"/>
</dbReference>
<name>D3PCG5_DEFDS</name>
<evidence type="ECO:0000256" key="6">
    <source>
        <dbReference type="ARBA" id="ARBA00023244"/>
    </source>
</evidence>
<dbReference type="OrthoDB" id="9810298at2"/>
<dbReference type="UniPathway" id="UPA00251">
    <property type="reaction ID" value="UER00319"/>
</dbReference>
<organism evidence="11 12">
    <name type="scientific">Deferribacter desulfuricans (strain DSM 14783 / JCM 11476 / NBRC 101012 / SSM1)</name>
    <dbReference type="NCBI Taxonomy" id="639282"/>
    <lineage>
        <taxon>Bacteria</taxon>
        <taxon>Pseudomonadati</taxon>
        <taxon>Deferribacterota</taxon>
        <taxon>Deferribacteres</taxon>
        <taxon>Deferribacterales</taxon>
        <taxon>Deferribacteraceae</taxon>
        <taxon>Deferribacter</taxon>
    </lineage>
</organism>
<evidence type="ECO:0000256" key="3">
    <source>
        <dbReference type="ARBA" id="ARBA00005638"/>
    </source>
</evidence>
<evidence type="ECO:0000256" key="2">
    <source>
        <dbReference type="ARBA" id="ARBA00004735"/>
    </source>
</evidence>
<comment type="miscellaneous">
    <text evidence="8">The porphobilinogen subunits are added to the dipyrromethane group.</text>
</comment>
<dbReference type="FunFam" id="3.30.160.40:FF:000002">
    <property type="entry name" value="Porphobilinogen deaminase"/>
    <property type="match status" value="1"/>
</dbReference>
<evidence type="ECO:0000256" key="4">
    <source>
        <dbReference type="ARBA" id="ARBA00011245"/>
    </source>
</evidence>
<evidence type="ECO:0000313" key="12">
    <source>
        <dbReference type="Proteomes" id="UP000001520"/>
    </source>
</evidence>
<dbReference type="GO" id="GO:0004418">
    <property type="term" value="F:hydroxymethylbilane synthase activity"/>
    <property type="evidence" value="ECO:0007669"/>
    <property type="project" value="UniProtKB-UniRule"/>
</dbReference>
<dbReference type="NCBIfam" id="TIGR00212">
    <property type="entry name" value="hemC"/>
    <property type="match status" value="1"/>
</dbReference>
<dbReference type="Proteomes" id="UP000001520">
    <property type="component" value="Chromosome"/>
</dbReference>
<proteinExistence type="inferred from homology"/>
<dbReference type="KEGG" id="ddf:DEFDS_0810"/>
<evidence type="ECO:0000256" key="5">
    <source>
        <dbReference type="ARBA" id="ARBA00022679"/>
    </source>
</evidence>
<dbReference type="InterPro" id="IPR000860">
    <property type="entry name" value="HemC"/>
</dbReference>
<dbReference type="RefSeq" id="WP_013007536.1">
    <property type="nucleotide sequence ID" value="NC_013939.1"/>
</dbReference>
<dbReference type="FunFam" id="3.40.190.10:FF:000005">
    <property type="entry name" value="Porphobilinogen deaminase"/>
    <property type="match status" value="1"/>
</dbReference>
<dbReference type="PANTHER" id="PTHR11557:SF0">
    <property type="entry name" value="PORPHOBILINOGEN DEAMINASE"/>
    <property type="match status" value="1"/>
</dbReference>
<dbReference type="Pfam" id="PF03900">
    <property type="entry name" value="Porphobil_deamC"/>
    <property type="match status" value="1"/>
</dbReference>
<dbReference type="Gene3D" id="3.40.190.10">
    <property type="entry name" value="Periplasmic binding protein-like II"/>
    <property type="match status" value="2"/>
</dbReference>
<feature type="modified residue" description="S-(dipyrrolylmethanemethyl)cysteine" evidence="8">
    <location>
        <position position="239"/>
    </location>
</feature>
<dbReference type="Gene3D" id="3.30.160.40">
    <property type="entry name" value="Porphobilinogen deaminase, C-terminal domain"/>
    <property type="match status" value="1"/>
</dbReference>
<dbReference type="STRING" id="639282.DEFDS_0810"/>
<dbReference type="EC" id="2.5.1.61" evidence="8"/>
<dbReference type="AlphaFoldDB" id="D3PCG5"/>
<gene>
    <name evidence="8 11" type="primary">hemC</name>
    <name evidence="11" type="ordered locus">DEFDS_0810</name>
</gene>
<dbReference type="GO" id="GO:0005737">
    <property type="term" value="C:cytoplasm"/>
    <property type="evidence" value="ECO:0007669"/>
    <property type="project" value="UniProtKB-UniRule"/>
</dbReference>
<dbReference type="InterPro" id="IPR022418">
    <property type="entry name" value="Porphobilinogen_deaminase_C"/>
</dbReference>
<dbReference type="PANTHER" id="PTHR11557">
    <property type="entry name" value="PORPHOBILINOGEN DEAMINASE"/>
    <property type="match status" value="1"/>
</dbReference>
<dbReference type="InterPro" id="IPR036803">
    <property type="entry name" value="Porphobilinogen_deaminase_C_sf"/>
</dbReference>
<comment type="function">
    <text evidence="1 8">Tetrapolymerization of the monopyrrole PBG into the hydroxymethylbilane pre-uroporphyrinogen in several discrete steps.</text>
</comment>
<dbReference type="HOGENOM" id="CLU_019704_0_2_0"/>
<comment type="catalytic activity">
    <reaction evidence="7 8">
        <text>4 porphobilinogen + H2O = hydroxymethylbilane + 4 NH4(+)</text>
        <dbReference type="Rhea" id="RHEA:13185"/>
        <dbReference type="ChEBI" id="CHEBI:15377"/>
        <dbReference type="ChEBI" id="CHEBI:28938"/>
        <dbReference type="ChEBI" id="CHEBI:57845"/>
        <dbReference type="ChEBI" id="CHEBI:58126"/>
        <dbReference type="EC" id="2.5.1.61"/>
    </reaction>
</comment>
<evidence type="ECO:0000259" key="9">
    <source>
        <dbReference type="Pfam" id="PF01379"/>
    </source>
</evidence>